<dbReference type="InterPro" id="IPR013154">
    <property type="entry name" value="ADH-like_N"/>
</dbReference>
<dbReference type="PANTHER" id="PTHR43677:SF1">
    <property type="entry name" value="ACRYLYL-COA REDUCTASE ACUI-RELATED"/>
    <property type="match status" value="1"/>
</dbReference>
<dbReference type="PANTHER" id="PTHR43677">
    <property type="entry name" value="SHORT-CHAIN DEHYDROGENASE/REDUCTASE"/>
    <property type="match status" value="1"/>
</dbReference>
<dbReference type="Pfam" id="PF00107">
    <property type="entry name" value="ADH_zinc_N"/>
    <property type="match status" value="1"/>
</dbReference>
<dbReference type="GO" id="GO:0016491">
    <property type="term" value="F:oxidoreductase activity"/>
    <property type="evidence" value="ECO:0007669"/>
    <property type="project" value="UniProtKB-KW"/>
</dbReference>
<gene>
    <name evidence="2" type="ORF">WKW80_07535</name>
</gene>
<dbReference type="EMBL" id="JBBKZV010000003">
    <property type="protein sequence ID" value="MEJ8821887.1"/>
    <property type="molecule type" value="Genomic_DNA"/>
</dbReference>
<dbReference type="NCBIfam" id="TIGR02823">
    <property type="entry name" value="oxido_YhdH"/>
    <property type="match status" value="1"/>
</dbReference>
<dbReference type="EC" id="1.-.-.-" evidence="2"/>
<dbReference type="Pfam" id="PF08240">
    <property type="entry name" value="ADH_N"/>
    <property type="match status" value="1"/>
</dbReference>
<organism evidence="2 3">
    <name type="scientific">Variovorax humicola</name>
    <dbReference type="NCBI Taxonomy" id="1769758"/>
    <lineage>
        <taxon>Bacteria</taxon>
        <taxon>Pseudomonadati</taxon>
        <taxon>Pseudomonadota</taxon>
        <taxon>Betaproteobacteria</taxon>
        <taxon>Burkholderiales</taxon>
        <taxon>Comamonadaceae</taxon>
        <taxon>Variovorax</taxon>
    </lineage>
</organism>
<evidence type="ECO:0000313" key="2">
    <source>
        <dbReference type="EMBL" id="MEJ8821887.1"/>
    </source>
</evidence>
<dbReference type="InterPro" id="IPR051397">
    <property type="entry name" value="Zn-ADH-like_protein"/>
</dbReference>
<dbReference type="InterPro" id="IPR014188">
    <property type="entry name" value="Acrylyl-CoA_reductase_AcuI"/>
</dbReference>
<proteinExistence type="predicted"/>
<feature type="domain" description="Enoyl reductase (ER)" evidence="1">
    <location>
        <begin position="14"/>
        <end position="325"/>
    </location>
</feature>
<dbReference type="SMART" id="SM00829">
    <property type="entry name" value="PKS_ER"/>
    <property type="match status" value="1"/>
</dbReference>
<dbReference type="Proteomes" id="UP001363010">
    <property type="component" value="Unassembled WGS sequence"/>
</dbReference>
<dbReference type="Gene3D" id="3.90.180.10">
    <property type="entry name" value="Medium-chain alcohol dehydrogenases, catalytic domain"/>
    <property type="match status" value="1"/>
</dbReference>
<keyword evidence="3" id="KW-1185">Reference proteome</keyword>
<accession>A0ABU8VXN5</accession>
<dbReference type="InterPro" id="IPR020843">
    <property type="entry name" value="ER"/>
</dbReference>
<dbReference type="InterPro" id="IPR036291">
    <property type="entry name" value="NAD(P)-bd_dom_sf"/>
</dbReference>
<name>A0ABU8VXN5_9BURK</name>
<keyword evidence="2" id="KW-0560">Oxidoreductase</keyword>
<dbReference type="RefSeq" id="WP_340362937.1">
    <property type="nucleotide sequence ID" value="NZ_JBBKZV010000003.1"/>
</dbReference>
<comment type="caution">
    <text evidence="2">The sequence shown here is derived from an EMBL/GenBank/DDBJ whole genome shotgun (WGS) entry which is preliminary data.</text>
</comment>
<sequence length="336" mass="34865">MTFNALLLTKADDGTTHAAVTALDEAQLPEGEVRVNVAFSTLNYKDGLAITGKSPVVRKFPMVPGIDFAGTVAESSDARYKVGDAVVLNGWGVGESHWGGLAQQARVKADWLVPMPAGLDAGQCMAIGTAGYTSMLCVMALQAQGVKPTDGPVLVTGANGGVGSIAIALLARLGFEVHASTGRLDEAGHLRHLGATEIVERATLSAPGKPLQKERWAAAVDSVGSYTLANVCASLRYGGTVAACGLAQGMDLPASVAPFILRGVTLAGVDSVQAPYARRVEAWRRLASELPLDLLESNTETIGLGDAVTLAPRLLAGQVRGRVRVDVNRGRSQGSN</sequence>
<dbReference type="CDD" id="cd08288">
    <property type="entry name" value="MDR_yhdh"/>
    <property type="match status" value="1"/>
</dbReference>
<dbReference type="Gene3D" id="3.40.50.720">
    <property type="entry name" value="NAD(P)-binding Rossmann-like Domain"/>
    <property type="match status" value="1"/>
</dbReference>
<dbReference type="InterPro" id="IPR013149">
    <property type="entry name" value="ADH-like_C"/>
</dbReference>
<dbReference type="InterPro" id="IPR011032">
    <property type="entry name" value="GroES-like_sf"/>
</dbReference>
<evidence type="ECO:0000259" key="1">
    <source>
        <dbReference type="SMART" id="SM00829"/>
    </source>
</evidence>
<evidence type="ECO:0000313" key="3">
    <source>
        <dbReference type="Proteomes" id="UP001363010"/>
    </source>
</evidence>
<dbReference type="SUPFAM" id="SSF51735">
    <property type="entry name" value="NAD(P)-binding Rossmann-fold domains"/>
    <property type="match status" value="1"/>
</dbReference>
<protein>
    <submittedName>
        <fullName evidence="2">MDR family oxidoreductase</fullName>
        <ecNumber evidence="2">1.-.-.-</ecNumber>
    </submittedName>
</protein>
<reference evidence="2 3" key="1">
    <citation type="submission" date="2024-03" db="EMBL/GenBank/DDBJ databases">
        <title>Novel species of the genus Variovorax.</title>
        <authorList>
            <person name="Liu Q."/>
            <person name="Xin Y.-H."/>
        </authorList>
    </citation>
    <scope>NUCLEOTIDE SEQUENCE [LARGE SCALE GENOMIC DNA]</scope>
    <source>
        <strain evidence="2 3">KACC 18501</strain>
    </source>
</reference>
<dbReference type="SUPFAM" id="SSF50129">
    <property type="entry name" value="GroES-like"/>
    <property type="match status" value="1"/>
</dbReference>